<keyword evidence="6" id="KW-0472">Membrane</keyword>
<name>A0A9K3IUM1_HELAN</name>
<dbReference type="EC" id="2.4.1.12" evidence="7"/>
<dbReference type="GO" id="GO:0030244">
    <property type="term" value="P:cellulose biosynthetic process"/>
    <property type="evidence" value="ECO:0007669"/>
    <property type="project" value="InterPro"/>
</dbReference>
<evidence type="ECO:0000256" key="5">
    <source>
        <dbReference type="ARBA" id="ARBA00022989"/>
    </source>
</evidence>
<protein>
    <submittedName>
        <fullName evidence="7">Cellulose synthase (UDP-forming)</fullName>
        <ecNumber evidence="7">2.4.1.12</ecNumber>
    </submittedName>
</protein>
<dbReference type="Proteomes" id="UP000215914">
    <property type="component" value="Unassembled WGS sequence"/>
</dbReference>
<dbReference type="GO" id="GO:0012505">
    <property type="term" value="C:endomembrane system"/>
    <property type="evidence" value="ECO:0007669"/>
    <property type="project" value="UniProtKB-SubCell"/>
</dbReference>
<reference evidence="7" key="1">
    <citation type="journal article" date="2017" name="Nature">
        <title>The sunflower genome provides insights into oil metabolism, flowering and Asterid evolution.</title>
        <authorList>
            <person name="Badouin H."/>
            <person name="Gouzy J."/>
            <person name="Grassa C.J."/>
            <person name="Murat F."/>
            <person name="Staton S.E."/>
            <person name="Cottret L."/>
            <person name="Lelandais-Briere C."/>
            <person name="Owens G.L."/>
            <person name="Carrere S."/>
            <person name="Mayjonade B."/>
            <person name="Legrand L."/>
            <person name="Gill N."/>
            <person name="Kane N.C."/>
            <person name="Bowers J.E."/>
            <person name="Hubner S."/>
            <person name="Bellec A."/>
            <person name="Berard A."/>
            <person name="Berges H."/>
            <person name="Blanchet N."/>
            <person name="Boniface M.C."/>
            <person name="Brunel D."/>
            <person name="Catrice O."/>
            <person name="Chaidir N."/>
            <person name="Claudel C."/>
            <person name="Donnadieu C."/>
            <person name="Faraut T."/>
            <person name="Fievet G."/>
            <person name="Helmstetter N."/>
            <person name="King M."/>
            <person name="Knapp S.J."/>
            <person name="Lai Z."/>
            <person name="Le Paslier M.C."/>
            <person name="Lippi Y."/>
            <person name="Lorenzon L."/>
            <person name="Mandel J.R."/>
            <person name="Marage G."/>
            <person name="Marchand G."/>
            <person name="Marquand E."/>
            <person name="Bret-Mestries E."/>
            <person name="Morien E."/>
            <person name="Nambeesan S."/>
            <person name="Nguyen T."/>
            <person name="Pegot-Espagnet P."/>
            <person name="Pouilly N."/>
            <person name="Raftis F."/>
            <person name="Sallet E."/>
            <person name="Schiex T."/>
            <person name="Thomas J."/>
            <person name="Vandecasteele C."/>
            <person name="Vares D."/>
            <person name="Vear F."/>
            <person name="Vautrin S."/>
            <person name="Crespi M."/>
            <person name="Mangin B."/>
            <person name="Burke J.M."/>
            <person name="Salse J."/>
            <person name="Munos S."/>
            <person name="Vincourt P."/>
            <person name="Rieseberg L.H."/>
            <person name="Langlade N.B."/>
        </authorList>
    </citation>
    <scope>NUCLEOTIDE SEQUENCE</scope>
    <source>
        <tissue evidence="7">Leaves</tissue>
    </source>
</reference>
<keyword evidence="5" id="KW-1133">Transmembrane helix</keyword>
<evidence type="ECO:0000256" key="6">
    <source>
        <dbReference type="ARBA" id="ARBA00023136"/>
    </source>
</evidence>
<evidence type="ECO:0000256" key="1">
    <source>
        <dbReference type="ARBA" id="ARBA00004308"/>
    </source>
</evidence>
<reference evidence="7" key="2">
    <citation type="submission" date="2020-06" db="EMBL/GenBank/DDBJ databases">
        <title>Helianthus annuus Genome sequencing and assembly Release 2.</title>
        <authorList>
            <person name="Gouzy J."/>
            <person name="Langlade N."/>
            <person name="Munos S."/>
        </authorList>
    </citation>
    <scope>NUCLEOTIDE SEQUENCE</scope>
    <source>
        <tissue evidence="7">Leaves</tissue>
    </source>
</reference>
<keyword evidence="8" id="KW-1185">Reference proteome</keyword>
<dbReference type="Pfam" id="PF03552">
    <property type="entry name" value="Cellulose_synt"/>
    <property type="match status" value="1"/>
</dbReference>
<dbReference type="AlphaFoldDB" id="A0A9K3IUM1"/>
<dbReference type="GO" id="GO:0016760">
    <property type="term" value="F:cellulose synthase (UDP-forming) activity"/>
    <property type="evidence" value="ECO:0007669"/>
    <property type="project" value="UniProtKB-EC"/>
</dbReference>
<proteinExistence type="predicted"/>
<dbReference type="Gramene" id="mRNA:HanXRQr2_Chr06g0271011">
    <property type="protein sequence ID" value="mRNA:HanXRQr2_Chr06g0271011"/>
    <property type="gene ID" value="HanXRQr2_Chr06g0271011"/>
</dbReference>
<accession>A0A9K3IUM1</accession>
<dbReference type="GO" id="GO:0016020">
    <property type="term" value="C:membrane"/>
    <property type="evidence" value="ECO:0007669"/>
    <property type="project" value="InterPro"/>
</dbReference>
<evidence type="ECO:0000256" key="3">
    <source>
        <dbReference type="ARBA" id="ARBA00022679"/>
    </source>
</evidence>
<evidence type="ECO:0000256" key="4">
    <source>
        <dbReference type="ARBA" id="ARBA00022692"/>
    </source>
</evidence>
<dbReference type="InterPro" id="IPR005150">
    <property type="entry name" value="Cellulose_synth"/>
</dbReference>
<organism evidence="7 8">
    <name type="scientific">Helianthus annuus</name>
    <name type="common">Common sunflower</name>
    <dbReference type="NCBI Taxonomy" id="4232"/>
    <lineage>
        <taxon>Eukaryota</taxon>
        <taxon>Viridiplantae</taxon>
        <taxon>Streptophyta</taxon>
        <taxon>Embryophyta</taxon>
        <taxon>Tracheophyta</taxon>
        <taxon>Spermatophyta</taxon>
        <taxon>Magnoliopsida</taxon>
        <taxon>eudicotyledons</taxon>
        <taxon>Gunneridae</taxon>
        <taxon>Pentapetalae</taxon>
        <taxon>asterids</taxon>
        <taxon>campanulids</taxon>
        <taxon>Asterales</taxon>
        <taxon>Asteraceae</taxon>
        <taxon>Asteroideae</taxon>
        <taxon>Heliantheae alliance</taxon>
        <taxon>Heliantheae</taxon>
        <taxon>Helianthus</taxon>
    </lineage>
</organism>
<keyword evidence="2 7" id="KW-0328">Glycosyltransferase</keyword>
<dbReference type="EMBL" id="MNCJ02000321">
    <property type="protein sequence ID" value="KAF5803411.1"/>
    <property type="molecule type" value="Genomic_DNA"/>
</dbReference>
<evidence type="ECO:0000313" key="8">
    <source>
        <dbReference type="Proteomes" id="UP000215914"/>
    </source>
</evidence>
<evidence type="ECO:0000313" key="7">
    <source>
        <dbReference type="EMBL" id="KAF5803411.1"/>
    </source>
</evidence>
<comment type="subcellular location">
    <subcellularLocation>
        <location evidence="1">Endomembrane system</location>
    </subcellularLocation>
</comment>
<keyword evidence="3 7" id="KW-0808">Transferase</keyword>
<gene>
    <name evidence="7" type="ORF">HanXRQr2_Chr06g0271011</name>
</gene>
<evidence type="ECO:0000256" key="2">
    <source>
        <dbReference type="ARBA" id="ARBA00022676"/>
    </source>
</evidence>
<comment type="caution">
    <text evidence="7">The sequence shown here is derived from an EMBL/GenBank/DDBJ whole genome shotgun (WGS) entry which is preliminary data.</text>
</comment>
<sequence>MDIDASNMLRVIAGVVMPGSGTKNPVVPLMEVRMPMADDGHGLCADALYRSSGSTLDLKPKMEGLGGIGVIGENFEGSIGRVAGQVEVIILKVHLVMNKTYLLDRLPVLAADTRNIIGILLTKFKNLKLPLKIILTLMRKKDWHCVRNRIWKISKSSFGFRTEEHKGVFWLCAIDRHDRYSNRNVINMKVQGPVCVGTWCVFRRQALYRYDAPKPPGKTCNSLPKSCCCYFG</sequence>
<keyword evidence="4" id="KW-0812">Transmembrane</keyword>